<sequence length="281" mass="31350">MILVTGANGMVGSYVKEIFHDVELALTDIPEMDVTNKDLVFSLVAKYKPTTVLHLAAETNVDKCESEIDHAFRTNAMGTYNVALACQKFNAVMIYISTGGVFNGHAGQIHTEFDSPAPLNIYSKAKYEGELIVRDLLHKYYIFRAGWMIGGGSAKDKKFVGKIIELCKTRDEIEVVNDKFGSPTFARDFLRGINKIIKTGNFGLYHLANTGVCSRYEIALEIVKLLGREVMIIPVSSDRFPLPAQRAASEAIKNYKLDLLGINPMPSWKQALEEYIKEWGT</sequence>
<organism evidence="4 5">
    <name type="scientific">Candidatus Saganbacteria bacterium</name>
    <dbReference type="NCBI Taxonomy" id="2575572"/>
    <lineage>
        <taxon>Bacteria</taxon>
        <taxon>Bacillati</taxon>
        <taxon>Saganbacteria</taxon>
    </lineage>
</organism>
<dbReference type="Gene3D" id="3.40.50.720">
    <property type="entry name" value="NAD(P)-binding Rossmann-like Domain"/>
    <property type="match status" value="1"/>
</dbReference>
<dbReference type="EMBL" id="WPAF01000001">
    <property type="protein sequence ID" value="KAF0135200.1"/>
    <property type="molecule type" value="Genomic_DNA"/>
</dbReference>
<dbReference type="GO" id="GO:0008831">
    <property type="term" value="F:dTDP-4-dehydrorhamnose reductase activity"/>
    <property type="evidence" value="ECO:0007669"/>
    <property type="project" value="UniProtKB-EC"/>
</dbReference>
<dbReference type="PANTHER" id="PTHR10491">
    <property type="entry name" value="DTDP-4-DEHYDRORHAMNOSE REDUCTASE"/>
    <property type="match status" value="1"/>
</dbReference>
<evidence type="ECO:0000313" key="4">
    <source>
        <dbReference type="EMBL" id="KAF0135200.1"/>
    </source>
</evidence>
<evidence type="ECO:0000256" key="2">
    <source>
        <dbReference type="RuleBase" id="RU364082"/>
    </source>
</evidence>
<feature type="domain" description="RmlD-like substrate binding" evidence="3">
    <location>
        <begin position="2"/>
        <end position="278"/>
    </location>
</feature>
<comment type="caution">
    <text evidence="4">The sequence shown here is derived from an EMBL/GenBank/DDBJ whole genome shotgun (WGS) entry which is preliminary data.</text>
</comment>
<keyword evidence="2" id="KW-0560">Oxidoreductase</keyword>
<name>A0A833L2D6_UNCSA</name>
<gene>
    <name evidence="4" type="ORF">FD145_26</name>
</gene>
<keyword evidence="2" id="KW-0521">NADP</keyword>
<comment type="similarity">
    <text evidence="1 2">Belongs to the dTDP-4-dehydrorhamnose reductase family.</text>
</comment>
<proteinExistence type="inferred from homology"/>
<comment type="pathway">
    <text evidence="2">Carbohydrate biosynthesis; dTDP-L-rhamnose biosynthesis.</text>
</comment>
<dbReference type="PANTHER" id="PTHR10491:SF4">
    <property type="entry name" value="METHIONINE ADENOSYLTRANSFERASE 2 SUBUNIT BETA"/>
    <property type="match status" value="1"/>
</dbReference>
<dbReference type="InterPro" id="IPR029903">
    <property type="entry name" value="RmlD-like-bd"/>
</dbReference>
<dbReference type="UniPathway" id="UPA00124"/>
<dbReference type="Pfam" id="PF04321">
    <property type="entry name" value="RmlD_sub_bind"/>
    <property type="match status" value="1"/>
</dbReference>
<accession>A0A833L2D6</accession>
<evidence type="ECO:0000256" key="1">
    <source>
        <dbReference type="ARBA" id="ARBA00010944"/>
    </source>
</evidence>
<dbReference type="Proteomes" id="UP000488506">
    <property type="component" value="Unassembled WGS sequence"/>
</dbReference>
<evidence type="ECO:0000259" key="3">
    <source>
        <dbReference type="Pfam" id="PF04321"/>
    </source>
</evidence>
<protein>
    <recommendedName>
        <fullName evidence="2">dTDP-4-dehydrorhamnose reductase</fullName>
        <ecNumber evidence="2">1.1.1.133</ecNumber>
    </recommendedName>
</protein>
<dbReference type="CDD" id="cd05254">
    <property type="entry name" value="dTDP_HR_like_SDR_e"/>
    <property type="match status" value="1"/>
</dbReference>
<dbReference type="GO" id="GO:0019305">
    <property type="term" value="P:dTDP-rhamnose biosynthetic process"/>
    <property type="evidence" value="ECO:0007669"/>
    <property type="project" value="UniProtKB-UniPathway"/>
</dbReference>
<dbReference type="NCBIfam" id="TIGR01214">
    <property type="entry name" value="rmlD"/>
    <property type="match status" value="1"/>
</dbReference>
<dbReference type="Gene3D" id="3.90.25.10">
    <property type="entry name" value="UDP-galactose 4-epimerase, domain 1"/>
    <property type="match status" value="1"/>
</dbReference>
<evidence type="ECO:0000313" key="5">
    <source>
        <dbReference type="Proteomes" id="UP000488506"/>
    </source>
</evidence>
<dbReference type="SUPFAM" id="SSF51735">
    <property type="entry name" value="NAD(P)-binding Rossmann-fold domains"/>
    <property type="match status" value="1"/>
</dbReference>
<dbReference type="GO" id="GO:0005829">
    <property type="term" value="C:cytosol"/>
    <property type="evidence" value="ECO:0007669"/>
    <property type="project" value="TreeGrafter"/>
</dbReference>
<dbReference type="AlphaFoldDB" id="A0A833L2D6"/>
<dbReference type="InterPro" id="IPR005913">
    <property type="entry name" value="dTDP_dehydrorham_reduct"/>
</dbReference>
<dbReference type="InterPro" id="IPR036291">
    <property type="entry name" value="NAD(P)-bd_dom_sf"/>
</dbReference>
<dbReference type="EC" id="1.1.1.133" evidence="2"/>
<comment type="function">
    <text evidence="2">Catalyzes the reduction of dTDP-6-deoxy-L-lyxo-4-hexulose to yield dTDP-L-rhamnose.</text>
</comment>
<reference evidence="4 5" key="1">
    <citation type="submission" date="2019-12" db="EMBL/GenBank/DDBJ databases">
        <authorList>
            <person name="Wolfe R."/>
            <person name="Danczak R."/>
            <person name="Wilkins M."/>
        </authorList>
    </citation>
    <scope>NUCLEOTIDE SEQUENCE [LARGE SCALE GENOMIC DNA]</scope>
    <source>
        <strain evidence="4">X2_MaxBin.013</strain>
    </source>
</reference>